<comment type="catalytic activity">
    <reaction evidence="9">
        <text>D-galactose(in) = D-galactose(out)</text>
        <dbReference type="Rhea" id="RHEA:34915"/>
        <dbReference type="ChEBI" id="CHEBI:4139"/>
    </reaction>
    <physiologicalReaction direction="right-to-left" evidence="9">
        <dbReference type="Rhea" id="RHEA:34917"/>
    </physiologicalReaction>
</comment>
<feature type="transmembrane region" description="Helical" evidence="17">
    <location>
        <begin position="6"/>
        <end position="29"/>
    </location>
</feature>
<dbReference type="OrthoDB" id="6612291at2759"/>
<feature type="transmembrane region" description="Helical" evidence="17">
    <location>
        <begin position="41"/>
        <end position="60"/>
    </location>
</feature>
<dbReference type="GO" id="GO:0005886">
    <property type="term" value="C:plasma membrane"/>
    <property type="evidence" value="ECO:0007669"/>
    <property type="project" value="UniProtKB-SubCell"/>
</dbReference>
<keyword evidence="8 17" id="KW-0472">Membrane</keyword>
<evidence type="ECO:0000256" key="2">
    <source>
        <dbReference type="ARBA" id="ARBA00011738"/>
    </source>
</evidence>
<dbReference type="InterPro" id="IPR020846">
    <property type="entry name" value="MFS_dom"/>
</dbReference>
<feature type="transmembrane region" description="Helical" evidence="17">
    <location>
        <begin position="419"/>
        <end position="441"/>
    </location>
</feature>
<dbReference type="InterPro" id="IPR050549">
    <property type="entry name" value="MFS_Trehalose_Transporter"/>
</dbReference>
<feature type="non-terminal residue" evidence="19">
    <location>
        <position position="1"/>
    </location>
</feature>
<reference evidence="19 20" key="1">
    <citation type="submission" date="2020-04" db="EMBL/GenBank/DDBJ databases">
        <title>Perkinsus olseni comparative genomics.</title>
        <authorList>
            <person name="Bogema D.R."/>
        </authorList>
    </citation>
    <scope>NUCLEOTIDE SEQUENCE [LARGE SCALE GENOMIC DNA]</scope>
    <source>
        <strain evidence="19">ATCC PRA-179</strain>
    </source>
</reference>
<evidence type="ECO:0000256" key="4">
    <source>
        <dbReference type="ARBA" id="ARBA00022475"/>
    </source>
</evidence>
<dbReference type="PANTHER" id="PTHR48021">
    <property type="match status" value="1"/>
</dbReference>
<evidence type="ECO:0000256" key="16">
    <source>
        <dbReference type="RuleBase" id="RU003346"/>
    </source>
</evidence>
<feature type="transmembrane region" description="Helical" evidence="17">
    <location>
        <begin position="356"/>
        <end position="377"/>
    </location>
</feature>
<dbReference type="AlphaFoldDB" id="A0A7J6KP05"/>
<evidence type="ECO:0000256" key="8">
    <source>
        <dbReference type="ARBA" id="ARBA00023136"/>
    </source>
</evidence>
<feature type="transmembrane region" description="Helical" evidence="17">
    <location>
        <begin position="175"/>
        <end position="197"/>
    </location>
</feature>
<comment type="caution">
    <text evidence="19">The sequence shown here is derived from an EMBL/GenBank/DDBJ whole genome shotgun (WGS) entry which is preliminary data.</text>
</comment>
<evidence type="ECO:0000256" key="1">
    <source>
        <dbReference type="ARBA" id="ARBA00004651"/>
    </source>
</evidence>
<evidence type="ECO:0000256" key="17">
    <source>
        <dbReference type="SAM" id="Phobius"/>
    </source>
</evidence>
<evidence type="ECO:0000256" key="15">
    <source>
        <dbReference type="ARBA" id="ARBA00044780"/>
    </source>
</evidence>
<keyword evidence="4" id="KW-1003">Cell membrane</keyword>
<dbReference type="SUPFAM" id="SSF103473">
    <property type="entry name" value="MFS general substrate transporter"/>
    <property type="match status" value="2"/>
</dbReference>
<comment type="catalytic activity">
    <reaction evidence="14">
        <text>D-fructose(out) = D-fructose(in)</text>
        <dbReference type="Rhea" id="RHEA:60372"/>
        <dbReference type="ChEBI" id="CHEBI:37721"/>
    </reaction>
    <physiologicalReaction direction="left-to-right" evidence="14">
        <dbReference type="Rhea" id="RHEA:60373"/>
    </physiologicalReaction>
</comment>
<feature type="transmembrane region" description="Helical" evidence="17">
    <location>
        <begin position="203"/>
        <end position="220"/>
    </location>
</feature>
<evidence type="ECO:0000256" key="7">
    <source>
        <dbReference type="ARBA" id="ARBA00022989"/>
    </source>
</evidence>
<protein>
    <recommendedName>
        <fullName evidence="15">Hexose transporter 1</fullName>
    </recommendedName>
</protein>
<dbReference type="PROSITE" id="PS50850">
    <property type="entry name" value="MFS"/>
    <property type="match status" value="2"/>
</dbReference>
<feature type="domain" description="Major facilitator superfamily (MFS) profile" evidence="18">
    <location>
        <begin position="1"/>
        <end position="64"/>
    </location>
</feature>
<accession>A0A7J6KP05</accession>
<sequence length="556" mass="60078">LFPDHARGLASSLSIMTTWLFAAVFLLSLDHAIEATSMQAVFFFFVVISFVLMVFIWWLLPETKGKTLDEVQLLFRAEHPVKVHSMGSSNHDVDLLGGVAVGVGLAFTGPTIDTMRNTVIDTAGNHIDIGTDSDLHVLKSGTESSIFGAILLVGAIIGTLVGGPLADAVGRRAPFFIASVISVPSFVVLGCISNVYGLMIVRVVNGSAVGIYWSVVSVYIGEVAPTRLRGVLGGAVSLAIALGIALTYTFGVAAVTDASAPGVTSKVFCNWRLVSFLCTIPSGVQLFTPFVIPESPRWLAMRGRTEEARRVLVRLRGVLPTDPELSKELAALCSAATDTYNLRRVFHSWILCWREALISVMIHVLVQFTGVSVATFFQTSIFLKARLGRPDIMAITVQLVTVAANAVACCFIERSGRRPLLLISCLGMMVGQLVMGAYFYMDRNGTASNLAWLSVVSAYLYQIAYAFGSGPVRFMISSEIFPDQIRSFAASMSALGNTVSGFVCLVTLDYAISGTSIEAVFWFFACIAAMLFTFVYLMVPETKGKSLDEVRALFVH</sequence>
<evidence type="ECO:0000256" key="13">
    <source>
        <dbReference type="ARBA" id="ARBA00044668"/>
    </source>
</evidence>
<evidence type="ECO:0000256" key="10">
    <source>
        <dbReference type="ARBA" id="ARBA00044648"/>
    </source>
</evidence>
<dbReference type="Proteomes" id="UP000570595">
    <property type="component" value="Unassembled WGS sequence"/>
</dbReference>
<dbReference type="PANTHER" id="PTHR48021:SF1">
    <property type="entry name" value="GH07001P-RELATED"/>
    <property type="match status" value="1"/>
</dbReference>
<evidence type="ECO:0000256" key="9">
    <source>
        <dbReference type="ARBA" id="ARBA00044637"/>
    </source>
</evidence>
<dbReference type="Pfam" id="PF00083">
    <property type="entry name" value="Sugar_tr"/>
    <property type="match status" value="2"/>
</dbReference>
<name>A0A7J6KP05_PEROL</name>
<dbReference type="PROSITE" id="PS00216">
    <property type="entry name" value="SUGAR_TRANSPORT_1"/>
    <property type="match status" value="1"/>
</dbReference>
<comment type="catalytic activity">
    <reaction evidence="13">
        <text>D-glucosamine(out) = D-glucosamine(in)</text>
        <dbReference type="Rhea" id="RHEA:78423"/>
        <dbReference type="ChEBI" id="CHEBI:58723"/>
    </reaction>
    <physiologicalReaction direction="left-to-right" evidence="13">
        <dbReference type="Rhea" id="RHEA:78424"/>
    </physiologicalReaction>
</comment>
<keyword evidence="5" id="KW-0762">Sugar transport</keyword>
<dbReference type="EMBL" id="JABAHT010001461">
    <property type="protein sequence ID" value="KAF4649063.1"/>
    <property type="molecule type" value="Genomic_DNA"/>
</dbReference>
<feature type="domain" description="Major facilitator superfamily (MFS) profile" evidence="18">
    <location>
        <begin position="97"/>
        <end position="543"/>
    </location>
</feature>
<keyword evidence="6 17" id="KW-0812">Transmembrane</keyword>
<organism evidence="19 20">
    <name type="scientific">Perkinsus olseni</name>
    <name type="common">Perkinsus atlanticus</name>
    <dbReference type="NCBI Taxonomy" id="32597"/>
    <lineage>
        <taxon>Eukaryota</taxon>
        <taxon>Sar</taxon>
        <taxon>Alveolata</taxon>
        <taxon>Perkinsozoa</taxon>
        <taxon>Perkinsea</taxon>
        <taxon>Perkinsida</taxon>
        <taxon>Perkinsidae</taxon>
        <taxon>Perkinsus</taxon>
    </lineage>
</organism>
<feature type="transmembrane region" description="Helical" evidence="17">
    <location>
        <begin position="447"/>
        <end position="467"/>
    </location>
</feature>
<dbReference type="InterPro" id="IPR036259">
    <property type="entry name" value="MFS_trans_sf"/>
</dbReference>
<evidence type="ECO:0000256" key="14">
    <source>
        <dbReference type="ARBA" id="ARBA00044710"/>
    </source>
</evidence>
<dbReference type="Gene3D" id="1.20.1250.20">
    <property type="entry name" value="MFS general substrate transporter like domains"/>
    <property type="match status" value="2"/>
</dbReference>
<keyword evidence="3 16" id="KW-0813">Transport</keyword>
<feature type="transmembrane region" description="Helical" evidence="17">
    <location>
        <begin position="273"/>
        <end position="292"/>
    </location>
</feature>
<comment type="catalytic activity">
    <reaction evidence="11">
        <text>D-xylose(out) = D-xylose(in)</text>
        <dbReference type="Rhea" id="RHEA:78427"/>
        <dbReference type="ChEBI" id="CHEBI:53455"/>
    </reaction>
    <physiologicalReaction direction="left-to-right" evidence="11">
        <dbReference type="Rhea" id="RHEA:78428"/>
    </physiologicalReaction>
</comment>
<comment type="similarity">
    <text evidence="16">Belongs to the major facilitator superfamily. Sugar transporter (TC 2.A.1.1) family.</text>
</comment>
<dbReference type="NCBIfam" id="TIGR00879">
    <property type="entry name" value="SP"/>
    <property type="match status" value="1"/>
</dbReference>
<feature type="transmembrane region" description="Helical" evidence="17">
    <location>
        <begin position="520"/>
        <end position="539"/>
    </location>
</feature>
<comment type="catalytic activity">
    <reaction evidence="12">
        <text>D-mannose(out) = D-mannose(in)</text>
        <dbReference type="Rhea" id="RHEA:78391"/>
        <dbReference type="ChEBI" id="CHEBI:4208"/>
    </reaction>
    <physiologicalReaction direction="left-to-right" evidence="12">
        <dbReference type="Rhea" id="RHEA:78392"/>
    </physiologicalReaction>
</comment>
<dbReference type="InterPro" id="IPR005829">
    <property type="entry name" value="Sugar_transporter_CS"/>
</dbReference>
<proteinExistence type="inferred from homology"/>
<dbReference type="PRINTS" id="PR00171">
    <property type="entry name" value="SUGRTRNSPORT"/>
</dbReference>
<evidence type="ECO:0000256" key="3">
    <source>
        <dbReference type="ARBA" id="ARBA00022448"/>
    </source>
</evidence>
<feature type="transmembrane region" description="Helical" evidence="17">
    <location>
        <begin position="145"/>
        <end position="163"/>
    </location>
</feature>
<gene>
    <name evidence="19" type="ORF">FOZ61_001786</name>
</gene>
<feature type="transmembrane region" description="Helical" evidence="17">
    <location>
        <begin position="232"/>
        <end position="253"/>
    </location>
</feature>
<evidence type="ECO:0000256" key="6">
    <source>
        <dbReference type="ARBA" id="ARBA00022692"/>
    </source>
</evidence>
<feature type="transmembrane region" description="Helical" evidence="17">
    <location>
        <begin position="488"/>
        <end position="508"/>
    </location>
</feature>
<dbReference type="FunFam" id="1.20.1250.20:FF:000218">
    <property type="entry name" value="facilitated trehalose transporter Tret1"/>
    <property type="match status" value="1"/>
</dbReference>
<comment type="subcellular location">
    <subcellularLocation>
        <location evidence="1">Cell membrane</location>
        <topology evidence="1">Multi-pass membrane protein</topology>
    </subcellularLocation>
</comment>
<dbReference type="InterPro" id="IPR003663">
    <property type="entry name" value="Sugar/inositol_transpt"/>
</dbReference>
<feature type="transmembrane region" description="Helical" evidence="17">
    <location>
        <begin position="392"/>
        <end position="412"/>
    </location>
</feature>
<evidence type="ECO:0000313" key="20">
    <source>
        <dbReference type="Proteomes" id="UP000570595"/>
    </source>
</evidence>
<comment type="catalytic activity">
    <reaction evidence="10">
        <text>D-glucose(out) = D-glucose(in)</text>
        <dbReference type="Rhea" id="RHEA:60376"/>
        <dbReference type="ChEBI" id="CHEBI:4167"/>
    </reaction>
    <physiologicalReaction direction="left-to-right" evidence="10">
        <dbReference type="Rhea" id="RHEA:60377"/>
    </physiologicalReaction>
</comment>
<evidence type="ECO:0000256" key="12">
    <source>
        <dbReference type="ARBA" id="ARBA00044662"/>
    </source>
</evidence>
<keyword evidence="7 17" id="KW-1133">Transmembrane helix</keyword>
<evidence type="ECO:0000256" key="5">
    <source>
        <dbReference type="ARBA" id="ARBA00022597"/>
    </source>
</evidence>
<evidence type="ECO:0000256" key="11">
    <source>
        <dbReference type="ARBA" id="ARBA00044656"/>
    </source>
</evidence>
<comment type="subunit">
    <text evidence="2">Homodimer.</text>
</comment>
<evidence type="ECO:0000259" key="18">
    <source>
        <dbReference type="PROSITE" id="PS50850"/>
    </source>
</evidence>
<dbReference type="GO" id="GO:0022857">
    <property type="term" value="F:transmembrane transporter activity"/>
    <property type="evidence" value="ECO:0007669"/>
    <property type="project" value="InterPro"/>
</dbReference>
<dbReference type="InterPro" id="IPR005828">
    <property type="entry name" value="MFS_sugar_transport-like"/>
</dbReference>
<evidence type="ECO:0000313" key="19">
    <source>
        <dbReference type="EMBL" id="KAF4649063.1"/>
    </source>
</evidence>